<keyword evidence="2" id="KW-1185">Reference proteome</keyword>
<evidence type="ECO:0000313" key="2">
    <source>
        <dbReference type="Proteomes" id="UP000062645"/>
    </source>
</evidence>
<gene>
    <name evidence="1" type="ORF">ACX27_00455</name>
</gene>
<dbReference type="AlphaFoldDB" id="A0A0M4T6M6"/>
<dbReference type="Proteomes" id="UP000062645">
    <property type="component" value="Chromosome"/>
</dbReference>
<dbReference type="KEGG" id="npz:ACX27_00455"/>
<organism evidence="1 2">
    <name type="scientific">Nostoc piscinale CENA21</name>
    <dbReference type="NCBI Taxonomy" id="224013"/>
    <lineage>
        <taxon>Bacteria</taxon>
        <taxon>Bacillati</taxon>
        <taxon>Cyanobacteriota</taxon>
        <taxon>Cyanophyceae</taxon>
        <taxon>Nostocales</taxon>
        <taxon>Nostocaceae</taxon>
        <taxon>Nostoc</taxon>
    </lineage>
</organism>
<dbReference type="Pfam" id="PF19991">
    <property type="entry name" value="HMA_2"/>
    <property type="match status" value="1"/>
</dbReference>
<sequence length="257" mass="28450">MAAKPNHIAHQPSAKVAYCITAALPGKVAFCVPKINDDPQYLQRLQALIKEQEWVINQQVNREAGSVVITYKTGMMSDFEMRSNLASLLQTADTVRLEEQGCRCTEVQGCRGAEEEQTTQHSAPSEKLRAEITPVEQTSVTQHSALSTQHSKLSTQVAYSIVHAIPGRIRFHIPQISRDRQYVQRLENLLKADPVVTSERINKNAASVVITYQTGKLRDSQERSHSVEEAAKTYLICLIQSANEATAGIAANPTSRI</sequence>
<evidence type="ECO:0000313" key="1">
    <source>
        <dbReference type="EMBL" id="ALF56195.1"/>
    </source>
</evidence>
<reference evidence="2" key="1">
    <citation type="submission" date="2015-07" db="EMBL/GenBank/DDBJ databases">
        <title>Genome Of Nitrogen-Fixing Cyanobacterium Nostoc piscinale CENA21 From Solimoes/Amazon River Floodplain Sediments And Comparative Genomics To Uncover Biosynthetic Natural Products Potential.</title>
        <authorList>
            <person name="Leao T.F."/>
            <person name="Leao P.N."/>
            <person name="Guimaraes P.I."/>
            <person name="de Melo A.G.C."/>
            <person name="Ramos R.T.J."/>
            <person name="Silva A."/>
            <person name="Fiore M.F."/>
            <person name="Schneider M.P.C."/>
        </authorList>
    </citation>
    <scope>NUCLEOTIDE SEQUENCE [LARGE SCALE GENOMIC DNA]</scope>
    <source>
        <strain evidence="2">CENA21</strain>
    </source>
</reference>
<reference evidence="1 2" key="2">
    <citation type="journal article" date="2016" name="Genome Announc.">
        <title>Draft Genome Sequence of the N2-Fixing Cyanobacterium Nostoc piscinale CENA21, Isolated from the Brazilian Amazon Floodplain.</title>
        <authorList>
            <person name="Leao T."/>
            <person name="Guimaraes P.I."/>
            <person name="de Melo A.G."/>
            <person name="Ramos R.T."/>
            <person name="Leao P.N."/>
            <person name="Silva A."/>
            <person name="Fiore M.F."/>
            <person name="Schneider M.P."/>
        </authorList>
    </citation>
    <scope>NUCLEOTIDE SEQUENCE [LARGE SCALE GENOMIC DNA]</scope>
    <source>
        <strain evidence="1 2">CENA21</strain>
    </source>
</reference>
<proteinExistence type="predicted"/>
<protein>
    <submittedName>
        <fullName evidence="1">Uncharacterized protein</fullName>
    </submittedName>
</protein>
<dbReference type="STRING" id="224013.ACX27_00455"/>
<dbReference type="PATRIC" id="fig|224013.5.peg.107"/>
<name>A0A0M4T6M6_9NOSO</name>
<dbReference type="EMBL" id="CP012036">
    <property type="protein sequence ID" value="ALF56195.1"/>
    <property type="molecule type" value="Genomic_DNA"/>
</dbReference>
<accession>A0A0M4T6M6</accession>